<dbReference type="GO" id="GO:0006355">
    <property type="term" value="P:regulation of DNA-templated transcription"/>
    <property type="evidence" value="ECO:0007669"/>
    <property type="project" value="InterPro"/>
</dbReference>
<keyword evidence="3" id="KW-1185">Reference proteome</keyword>
<dbReference type="EMBL" id="CP012850">
    <property type="protein sequence ID" value="ALI35027.1"/>
    <property type="molecule type" value="Genomic_DNA"/>
</dbReference>
<protein>
    <submittedName>
        <fullName evidence="2">Uncharacterized protein</fullName>
    </submittedName>
</protein>
<dbReference type="GeneID" id="60420956"/>
<evidence type="ECO:0000313" key="2">
    <source>
        <dbReference type="EMBL" id="ALI35027.1"/>
    </source>
</evidence>
<evidence type="ECO:0000313" key="3">
    <source>
        <dbReference type="Proteomes" id="UP000058925"/>
    </source>
</evidence>
<dbReference type="InterPro" id="IPR016032">
    <property type="entry name" value="Sig_transdc_resp-reg_C-effctor"/>
</dbReference>
<dbReference type="Gene3D" id="1.10.10.10">
    <property type="entry name" value="Winged helix-like DNA-binding domain superfamily/Winged helix DNA-binding domain"/>
    <property type="match status" value="1"/>
</dbReference>
<dbReference type="SUPFAM" id="SSF46894">
    <property type="entry name" value="C-terminal effector domain of the bipartite response regulators"/>
    <property type="match status" value="1"/>
</dbReference>
<dbReference type="Proteomes" id="UP000058925">
    <property type="component" value="Chromosome"/>
</dbReference>
<accession>A0A654LVL9</accession>
<feature type="coiled-coil region" evidence="1">
    <location>
        <begin position="171"/>
        <end position="198"/>
    </location>
</feature>
<keyword evidence="1" id="KW-0175">Coiled coil</keyword>
<sequence>MISNQVEELIIQNYIHGHPRDEIAEETGVAPGTVSNKINEWKRKLEAPDIEELRRFAVNMNKSGMTIKQCTKGFRFLQILKGLGIAIENDDIDSDLNSLSYFVNEIYKKCEEVGITPNVVTAWIDDLLYFSTENYGYLYESSKNHTERPSNENQNSEKRALTFVSVVSDFVEQKKRKLGDLSEQEKKIRKEIKEYELQNTDLIGKIKILE</sequence>
<dbReference type="KEGG" id="taa:NMY3_00818"/>
<organism evidence="2 3">
    <name type="scientific">Candidatus Nitrosocosmicus oleophilus</name>
    <dbReference type="NCBI Taxonomy" id="1353260"/>
    <lineage>
        <taxon>Archaea</taxon>
        <taxon>Nitrososphaerota</taxon>
        <taxon>Nitrososphaeria</taxon>
        <taxon>Nitrososphaerales</taxon>
        <taxon>Nitrososphaeraceae</taxon>
        <taxon>Candidatus Nitrosocosmicus</taxon>
    </lineage>
</organism>
<dbReference type="AlphaFoldDB" id="A0A654LVL9"/>
<dbReference type="GO" id="GO:0003677">
    <property type="term" value="F:DNA binding"/>
    <property type="evidence" value="ECO:0007669"/>
    <property type="project" value="InterPro"/>
</dbReference>
<evidence type="ECO:0000256" key="1">
    <source>
        <dbReference type="SAM" id="Coils"/>
    </source>
</evidence>
<proteinExistence type="predicted"/>
<gene>
    <name evidence="2" type="ORF">NMY3_00818</name>
</gene>
<dbReference type="RefSeq" id="WP_196817579.1">
    <property type="nucleotide sequence ID" value="NZ_CP012850.1"/>
</dbReference>
<reference evidence="3" key="1">
    <citation type="submission" date="2015-10" db="EMBL/GenBank/DDBJ databases">
        <title>Niche specialization of a soil ammonia-oxidizing archaeon, Candidatus Nitrosocosmicus oleophilus.</title>
        <authorList>
            <person name="Jung M.-Y."/>
            <person name="Rhee S.-K."/>
        </authorList>
    </citation>
    <scope>NUCLEOTIDE SEQUENCE [LARGE SCALE GENOMIC DNA]</scope>
    <source>
        <strain evidence="3">MY3</strain>
    </source>
</reference>
<dbReference type="InterPro" id="IPR036388">
    <property type="entry name" value="WH-like_DNA-bd_sf"/>
</dbReference>
<name>A0A654LVL9_9ARCH</name>
<dbReference type="OrthoDB" id="11962at2157"/>